<proteinExistence type="predicted"/>
<sequence>MIYHVTRESNCSGGTHSHITVSDDTPAYSVPELPSIILVSIALISLAGVPLINSRRSAEK</sequence>
<name>A0AC61L4X2_9EURY</name>
<evidence type="ECO:0000313" key="1">
    <source>
        <dbReference type="EMBL" id="PXF61388.1"/>
    </source>
</evidence>
<evidence type="ECO:0000313" key="2">
    <source>
        <dbReference type="Proteomes" id="UP000248329"/>
    </source>
</evidence>
<reference evidence="1" key="1">
    <citation type="submission" date="2018-01" db="EMBL/GenBank/DDBJ databases">
        <authorList>
            <person name="Krukenberg V."/>
        </authorList>
    </citation>
    <scope>NUCLEOTIDE SEQUENCE</scope>
    <source>
        <strain evidence="1">E20ANME2</strain>
    </source>
</reference>
<dbReference type="EMBL" id="PQXF01000005">
    <property type="protein sequence ID" value="PXF61388.1"/>
    <property type="molecule type" value="Genomic_DNA"/>
</dbReference>
<organism evidence="1 2">
    <name type="scientific">Candidatus Methanogaster sp</name>
    <dbReference type="NCBI Taxonomy" id="3386292"/>
    <lineage>
        <taxon>Archaea</taxon>
        <taxon>Methanobacteriati</taxon>
        <taxon>Methanobacteriota</taxon>
        <taxon>Stenosarchaea group</taxon>
        <taxon>Methanomicrobia</taxon>
        <taxon>Methanosarcinales</taxon>
        <taxon>ANME-2 cluster</taxon>
        <taxon>Candidatus Methanogasteraceae</taxon>
        <taxon>Candidatus Methanogaster</taxon>
    </lineage>
</organism>
<dbReference type="Proteomes" id="UP000248329">
    <property type="component" value="Unassembled WGS sequence"/>
</dbReference>
<comment type="caution">
    <text evidence="1">The sequence shown here is derived from an EMBL/GenBank/DDBJ whole genome shotgun (WGS) entry which is preliminary data.</text>
</comment>
<gene>
    <name evidence="1" type="ORF">C4B59_03890</name>
</gene>
<protein>
    <submittedName>
        <fullName evidence="1">Uncharacterized protein</fullName>
    </submittedName>
</protein>
<accession>A0AC61L4X2</accession>